<name>A0A9D2IHE9_9FIRM</name>
<dbReference type="InterPro" id="IPR027954">
    <property type="entry name" value="Transcobalamin-like_C"/>
</dbReference>
<gene>
    <name evidence="3" type="ORF">IAA08_11070</name>
</gene>
<dbReference type="Pfam" id="PF14478">
    <property type="entry name" value="DUF4430"/>
    <property type="match status" value="1"/>
</dbReference>
<dbReference type="AlphaFoldDB" id="A0A9D2IHE9"/>
<feature type="compositionally biased region" description="Low complexity" evidence="1">
    <location>
        <begin position="133"/>
        <end position="144"/>
    </location>
</feature>
<evidence type="ECO:0000313" key="3">
    <source>
        <dbReference type="EMBL" id="HIZ08458.1"/>
    </source>
</evidence>
<dbReference type="Proteomes" id="UP000824024">
    <property type="component" value="Unassembled WGS sequence"/>
</dbReference>
<evidence type="ECO:0000256" key="1">
    <source>
        <dbReference type="SAM" id="MobiDB-lite"/>
    </source>
</evidence>
<proteinExistence type="predicted"/>
<sequence length="445" mass="49045">MKVKDFMRKNRMWLIPVACAVLAVILCMAYLGSRTPEIGDDPIGKINPARSQIYVTGEGYSLNYEQEQEYKKETQEKEIQIKKENKTEVQEEIEAVPSNAEETKAKPARAETNQETDSKSDGVTEGGSDTASGNRADTGTDTGRGNNGGSDKTTDTSDQTETESEKPGGSGTEEEGEDGPGDNTGGDEEESKKPLIECSLKNGQEISGSFFKFTVKAVDYKKNTLSAFYIHVYLNGNVLTSSGTSNGWVSYIADAENPPEDGNNEILISVADQEGNTASKTYIVSVDADGEREIGGEVTITVEARTLGLGTLINKTVEFYEGETIPYVLDRVILDAGYEYERDKSLRQGFYLKSINRPGITNGWKVPDPILEKLEEENASIMGYDSDRLAEKNFYENSGWMYMWNGSILESGMSAVQVENGDEIVIFFTLDMGKEYNGKWFSGDW</sequence>
<accession>A0A9D2IHE9</accession>
<feature type="region of interest" description="Disordered" evidence="1">
    <location>
        <begin position="82"/>
        <end position="192"/>
    </location>
</feature>
<protein>
    <submittedName>
        <fullName evidence="3">DUF4430 domain-containing protein</fullName>
    </submittedName>
</protein>
<reference evidence="3" key="1">
    <citation type="journal article" date="2021" name="PeerJ">
        <title>Extensive microbial diversity within the chicken gut microbiome revealed by metagenomics and culture.</title>
        <authorList>
            <person name="Gilroy R."/>
            <person name="Ravi A."/>
            <person name="Getino M."/>
            <person name="Pursley I."/>
            <person name="Horton D.L."/>
            <person name="Alikhan N.F."/>
            <person name="Baker D."/>
            <person name="Gharbi K."/>
            <person name="Hall N."/>
            <person name="Watson M."/>
            <person name="Adriaenssens E.M."/>
            <person name="Foster-Nyarko E."/>
            <person name="Jarju S."/>
            <person name="Secka A."/>
            <person name="Antonio M."/>
            <person name="Oren A."/>
            <person name="Chaudhuri R.R."/>
            <person name="La Ragione R."/>
            <person name="Hildebrand F."/>
            <person name="Pallen M.J."/>
        </authorList>
    </citation>
    <scope>NUCLEOTIDE SEQUENCE</scope>
    <source>
        <strain evidence="3">CHK192-9172</strain>
    </source>
</reference>
<feature type="compositionally biased region" description="Acidic residues" evidence="1">
    <location>
        <begin position="172"/>
        <end position="189"/>
    </location>
</feature>
<organism evidence="3 4">
    <name type="scientific">Candidatus Eubacterium avistercoris</name>
    <dbReference type="NCBI Taxonomy" id="2838567"/>
    <lineage>
        <taxon>Bacteria</taxon>
        <taxon>Bacillati</taxon>
        <taxon>Bacillota</taxon>
        <taxon>Clostridia</taxon>
        <taxon>Eubacteriales</taxon>
        <taxon>Eubacteriaceae</taxon>
        <taxon>Eubacterium</taxon>
    </lineage>
</organism>
<evidence type="ECO:0000259" key="2">
    <source>
        <dbReference type="Pfam" id="PF14478"/>
    </source>
</evidence>
<comment type="caution">
    <text evidence="3">The sequence shown here is derived from an EMBL/GenBank/DDBJ whole genome shotgun (WGS) entry which is preliminary data.</text>
</comment>
<reference evidence="3" key="2">
    <citation type="submission" date="2021-04" db="EMBL/GenBank/DDBJ databases">
        <authorList>
            <person name="Gilroy R."/>
        </authorList>
    </citation>
    <scope>NUCLEOTIDE SEQUENCE</scope>
    <source>
        <strain evidence="3">CHK192-9172</strain>
    </source>
</reference>
<feature type="domain" description="Transcobalamin-like C-terminal" evidence="2">
    <location>
        <begin position="394"/>
        <end position="427"/>
    </location>
</feature>
<evidence type="ECO:0000313" key="4">
    <source>
        <dbReference type="Proteomes" id="UP000824024"/>
    </source>
</evidence>
<dbReference type="EMBL" id="DXCH01000295">
    <property type="protein sequence ID" value="HIZ08458.1"/>
    <property type="molecule type" value="Genomic_DNA"/>
</dbReference>